<organism evidence="2 3">
    <name type="scientific">Mycena alexandri</name>
    <dbReference type="NCBI Taxonomy" id="1745969"/>
    <lineage>
        <taxon>Eukaryota</taxon>
        <taxon>Fungi</taxon>
        <taxon>Dikarya</taxon>
        <taxon>Basidiomycota</taxon>
        <taxon>Agaricomycotina</taxon>
        <taxon>Agaricomycetes</taxon>
        <taxon>Agaricomycetidae</taxon>
        <taxon>Agaricales</taxon>
        <taxon>Marasmiineae</taxon>
        <taxon>Mycenaceae</taxon>
        <taxon>Mycena</taxon>
    </lineage>
</organism>
<feature type="compositionally biased region" description="Pro residues" evidence="1">
    <location>
        <begin position="134"/>
        <end position="147"/>
    </location>
</feature>
<feature type="compositionally biased region" description="Low complexity" evidence="1">
    <location>
        <begin position="300"/>
        <end position="321"/>
    </location>
</feature>
<gene>
    <name evidence="2" type="ORF">C8F04DRAFT_1267962</name>
</gene>
<evidence type="ECO:0000256" key="1">
    <source>
        <dbReference type="SAM" id="MobiDB-lite"/>
    </source>
</evidence>
<dbReference type="AlphaFoldDB" id="A0AAD6SFC3"/>
<protein>
    <submittedName>
        <fullName evidence="2">Uncharacterized protein</fullName>
    </submittedName>
</protein>
<proteinExistence type="predicted"/>
<dbReference type="EMBL" id="JARJCM010000136">
    <property type="protein sequence ID" value="KAJ7026594.1"/>
    <property type="molecule type" value="Genomic_DNA"/>
</dbReference>
<evidence type="ECO:0000313" key="2">
    <source>
        <dbReference type="EMBL" id="KAJ7026594.1"/>
    </source>
</evidence>
<name>A0AAD6SFC3_9AGAR</name>
<accession>A0AAD6SFC3</accession>
<feature type="compositionally biased region" description="Basic and acidic residues" evidence="1">
    <location>
        <begin position="283"/>
        <end position="296"/>
    </location>
</feature>
<sequence>MPAPGQPRCEAPFYPSPHPGHANTSIHDGKKDARYFVVGEGRGCGIFTDVDAANRQTDGYSSPVKRSCKKWDTAVLLWNEMCDELHHQGCPPRRVPVGFAAPTTVKRVAAAPPPGPTSTPAVPVALAPTQNAGIPPPSPSAAAPPPTQNTVASPAPIPNFFSSPSASPIQTMAPGPPTLFSPAPAPIPFPPPPPFGSTPVTPTRQAEPWETGAAWTGWESPNVKLSVSPSPLRPALVPHPSIPRLPLAPPPLAPPPICHPTSAAASTAPRPRVTANTRIMLTSRRDEYEGWKRERTAQATSSSESTLTLGSMSSTSSTLGSHDGDEDDDNDDPVLPVFYAVQGITDQIFGDLDRAMRLLPRSSIPRPSIMESTDIAKLWEFARQR</sequence>
<evidence type="ECO:0000313" key="3">
    <source>
        <dbReference type="Proteomes" id="UP001218188"/>
    </source>
</evidence>
<comment type="caution">
    <text evidence="2">The sequence shown here is derived from an EMBL/GenBank/DDBJ whole genome shotgun (WGS) entry which is preliminary data.</text>
</comment>
<feature type="region of interest" description="Disordered" evidence="1">
    <location>
        <begin position="257"/>
        <end position="333"/>
    </location>
</feature>
<feature type="region of interest" description="Disordered" evidence="1">
    <location>
        <begin position="128"/>
        <end position="154"/>
    </location>
</feature>
<keyword evidence="3" id="KW-1185">Reference proteome</keyword>
<reference evidence="2" key="1">
    <citation type="submission" date="2023-03" db="EMBL/GenBank/DDBJ databases">
        <title>Massive genome expansion in bonnet fungi (Mycena s.s.) driven by repeated elements and novel gene families across ecological guilds.</title>
        <authorList>
            <consortium name="Lawrence Berkeley National Laboratory"/>
            <person name="Harder C.B."/>
            <person name="Miyauchi S."/>
            <person name="Viragh M."/>
            <person name="Kuo A."/>
            <person name="Thoen E."/>
            <person name="Andreopoulos B."/>
            <person name="Lu D."/>
            <person name="Skrede I."/>
            <person name="Drula E."/>
            <person name="Henrissat B."/>
            <person name="Morin E."/>
            <person name="Kohler A."/>
            <person name="Barry K."/>
            <person name="LaButti K."/>
            <person name="Morin E."/>
            <person name="Salamov A."/>
            <person name="Lipzen A."/>
            <person name="Mereny Z."/>
            <person name="Hegedus B."/>
            <person name="Baldrian P."/>
            <person name="Stursova M."/>
            <person name="Weitz H."/>
            <person name="Taylor A."/>
            <person name="Grigoriev I.V."/>
            <person name="Nagy L.G."/>
            <person name="Martin F."/>
            <person name="Kauserud H."/>
        </authorList>
    </citation>
    <scope>NUCLEOTIDE SEQUENCE</scope>
    <source>
        <strain evidence="2">CBHHK200</strain>
    </source>
</reference>
<feature type="region of interest" description="Disordered" evidence="1">
    <location>
        <begin position="1"/>
        <end position="27"/>
    </location>
</feature>
<dbReference type="Proteomes" id="UP001218188">
    <property type="component" value="Unassembled WGS sequence"/>
</dbReference>
<feature type="compositionally biased region" description="Low complexity" evidence="1">
    <location>
        <begin position="259"/>
        <end position="275"/>
    </location>
</feature>